<dbReference type="RefSeq" id="WP_092467025.1">
    <property type="nucleotide sequence ID" value="NZ_FNCZ01000002.1"/>
</dbReference>
<reference evidence="6" key="1">
    <citation type="submission" date="2016-10" db="EMBL/GenBank/DDBJ databases">
        <authorList>
            <person name="Varghese N."/>
            <person name="Submissions S."/>
        </authorList>
    </citation>
    <scope>NUCLEOTIDE SEQUENCE [LARGE SCALE GENOMIC DNA]</scope>
    <source>
        <strain evidence="6">DSM 15363</strain>
    </source>
</reference>
<accession>A0A1G8B6C1</accession>
<keyword evidence="6" id="KW-1185">Reference proteome</keyword>
<dbReference type="EMBL" id="FNCZ01000002">
    <property type="protein sequence ID" value="SDH28747.1"/>
    <property type="molecule type" value="Genomic_DNA"/>
</dbReference>
<proteinExistence type="predicted"/>
<dbReference type="InterPro" id="IPR026444">
    <property type="entry name" value="Secre_tail"/>
</dbReference>
<dbReference type="Proteomes" id="UP000199492">
    <property type="component" value="Unassembled WGS sequence"/>
</dbReference>
<dbReference type="STRING" id="262004.SAMN04489796_102140"/>
<feature type="domain" description="LamG-like jellyroll fold" evidence="4">
    <location>
        <begin position="241"/>
        <end position="373"/>
    </location>
</feature>
<dbReference type="GO" id="GO:0004553">
    <property type="term" value="F:hydrolase activity, hydrolyzing O-glycosyl compounds"/>
    <property type="evidence" value="ECO:0007669"/>
    <property type="project" value="UniProtKB-ARBA"/>
</dbReference>
<dbReference type="SUPFAM" id="SSF49899">
    <property type="entry name" value="Concanavalin A-like lectins/glucanases"/>
    <property type="match status" value="1"/>
</dbReference>
<evidence type="ECO:0000313" key="5">
    <source>
        <dbReference type="EMBL" id="SDH28747.1"/>
    </source>
</evidence>
<dbReference type="InterPro" id="IPR013320">
    <property type="entry name" value="ConA-like_dom_sf"/>
</dbReference>
<evidence type="ECO:0000256" key="3">
    <source>
        <dbReference type="SAM" id="SignalP"/>
    </source>
</evidence>
<feature type="chain" id="PRO_5011461045" evidence="3">
    <location>
        <begin position="21"/>
        <end position="1082"/>
    </location>
</feature>
<feature type="signal peptide" evidence="3">
    <location>
        <begin position="1"/>
        <end position="20"/>
    </location>
</feature>
<evidence type="ECO:0000259" key="4">
    <source>
        <dbReference type="SMART" id="SM00560"/>
    </source>
</evidence>
<organism evidence="5 6">
    <name type="scientific">Winogradskyella thalassocola</name>
    <dbReference type="NCBI Taxonomy" id="262004"/>
    <lineage>
        <taxon>Bacteria</taxon>
        <taxon>Pseudomonadati</taxon>
        <taxon>Bacteroidota</taxon>
        <taxon>Flavobacteriia</taxon>
        <taxon>Flavobacteriales</taxon>
        <taxon>Flavobacteriaceae</taxon>
        <taxon>Winogradskyella</taxon>
    </lineage>
</organism>
<evidence type="ECO:0000256" key="2">
    <source>
        <dbReference type="ARBA" id="ARBA00023157"/>
    </source>
</evidence>
<gene>
    <name evidence="5" type="ORF">SAMN04489796_102140</name>
</gene>
<dbReference type="InterPro" id="IPR006558">
    <property type="entry name" value="LamG-like"/>
</dbReference>
<keyword evidence="1 3" id="KW-0732">Signal</keyword>
<dbReference type="GO" id="GO:0005975">
    <property type="term" value="P:carbohydrate metabolic process"/>
    <property type="evidence" value="ECO:0007669"/>
    <property type="project" value="UniProtKB-ARBA"/>
</dbReference>
<dbReference type="PANTHER" id="PTHR42535:SF2">
    <property type="entry name" value="CHROMOSOME UNDETERMINED SCAFFOLD_146, WHOLE GENOME SHOTGUN SEQUENCE"/>
    <property type="match status" value="1"/>
</dbReference>
<dbReference type="OrthoDB" id="2582440at2"/>
<dbReference type="InterPro" id="IPR058515">
    <property type="entry name" value="DUF8202"/>
</dbReference>
<keyword evidence="2" id="KW-1015">Disulfide bond</keyword>
<dbReference type="Gene3D" id="2.60.120.200">
    <property type="match status" value="1"/>
</dbReference>
<evidence type="ECO:0000313" key="6">
    <source>
        <dbReference type="Proteomes" id="UP000199492"/>
    </source>
</evidence>
<dbReference type="PANTHER" id="PTHR42535">
    <property type="entry name" value="OOKINETE PROTEIN, PUTATIVE-RELATED"/>
    <property type="match status" value="1"/>
</dbReference>
<sequence>MKNITLFFYLLLIILTSSYAQQIDHSESNSDPLNWSPLEHFNYNSTFINNNTRLHQLPALPNFNERRLDDILIVNLADHNTTDNHNISNFTSINQSILWGNNGVQLNAMASPVTLNLSADINSEITTTVSYTAMQRIWKFIQVSEASPRLRLKIPQSIVSSNSAIGNYYMFISDSDTFDSNVDFRILTLDENNYLETEYNFNSTSYITFGFSPQITEERALYFNGTDSYIDMQNTLDLNPSGFSISAWIKHDSATIGDVSILSKRDVAFTQGYDLTLTDTNKINIKWKNNSSQSLTSFTSIPDHEWHHIAITYNGSKASIYIDGVLDNSSGKTPPIATNESFYIAAAGKNAPIQHFKGHIDEVRIWNTVLSENQLRFIMNQEITNDSGQVVGKELPTSITKNDINEIPWSDLAAYYPMTNFTYKNTVDASGNTNNGYLKHILTVDKETTPLPYKSKQDGEWNDSTSWTDGHLQYIPGSKSIVNPNVTIDWNIVRTSHNITMENLFLPESRENNRTILGLFVDANKLQLTGDTSSFTGNGLTITHYLSLDGTLDLEGESQLIQTLQSDLDVLSNGKIERDQQGTADTYTYNYWSSPVKRLNSEAENFRVMDVLKDGTDSNEPVDINFSSSGYNGAATHPIKIADYWIWKYTNIASNTYSAWQHIRRTGTIFPGEGFTMKGPGTGSISTPQNYVFSGKPNNGNINLTLLANSDYLVGNPYPSAIDALQFIKDNGPNANANASPLISGTLYFWNHWGGGSHSIQDYDGGYATYNFSGAVAAAYKGSNFPILETDGEPTKAPGRYIPVGQGFFIVGKNAGTINFNNGQRVFKKEGQASVFMRSSNTTTTNTSDAAETEDHRMKFRIGFNSVNTIRRQLLLTIDENASTGVDWGYDGEINEEQIDDMFWLINDEGYIIQASNEAEISSIYPIGIKTNKNGINSIMIDALENVPSDINVYLHDNELGVYHDLRTGNYDIFLLKGDYLDRFAITFGIKDDVLSIDDQTTNAIDVLYSNSIEKIVIVNPNHLDLKTMIVFNMLGQSVTTFNNIDQSDYSEYKIKNLSTGTYIVKLQTDTGSVVTKKIIVD</sequence>
<dbReference type="SMART" id="SM00560">
    <property type="entry name" value="LamGL"/>
    <property type="match status" value="1"/>
</dbReference>
<name>A0A1G8B6C1_9FLAO</name>
<dbReference type="Pfam" id="PF18962">
    <property type="entry name" value="Por_Secre_tail"/>
    <property type="match status" value="1"/>
</dbReference>
<evidence type="ECO:0000256" key="1">
    <source>
        <dbReference type="ARBA" id="ARBA00022729"/>
    </source>
</evidence>
<dbReference type="Pfam" id="PF26628">
    <property type="entry name" value="DUF8202"/>
    <property type="match status" value="1"/>
</dbReference>
<dbReference type="NCBIfam" id="TIGR04183">
    <property type="entry name" value="Por_Secre_tail"/>
    <property type="match status" value="1"/>
</dbReference>
<dbReference type="Pfam" id="PF13385">
    <property type="entry name" value="Laminin_G_3"/>
    <property type="match status" value="1"/>
</dbReference>
<dbReference type="AlphaFoldDB" id="A0A1G8B6C1"/>
<protein>
    <submittedName>
        <fullName evidence="5">Por secretion system C-terminal sorting domain-containing protein</fullName>
    </submittedName>
</protein>